<dbReference type="RefSeq" id="XP_028825905.1">
    <property type="nucleotide sequence ID" value="XM_028970072.1"/>
</dbReference>
<keyword evidence="7" id="KW-1185">Reference proteome</keyword>
<evidence type="ECO:0000256" key="4">
    <source>
        <dbReference type="SAM" id="MobiDB-lite"/>
    </source>
</evidence>
<keyword evidence="2" id="KW-0010">Activator</keyword>
<dbReference type="Ensembl" id="ENSDCDT00010046555.1">
    <property type="protein sequence ID" value="ENSDCDP00010037047.1"/>
    <property type="gene ID" value="ENSDCDG00010024178.1"/>
</dbReference>
<dbReference type="PANTHER" id="PTHR15363:SF3">
    <property type="entry name" value="POU DOMAIN CLASS 2-ASSOCIATING FACTOR 1"/>
    <property type="match status" value="1"/>
</dbReference>
<dbReference type="AlphaFoldDB" id="A0AAY4CUW7"/>
<dbReference type="Proteomes" id="UP000694580">
    <property type="component" value="Chromosome 2"/>
</dbReference>
<evidence type="ECO:0000256" key="2">
    <source>
        <dbReference type="ARBA" id="ARBA00023159"/>
    </source>
</evidence>
<gene>
    <name evidence="6" type="primary">POU2AF1</name>
</gene>
<evidence type="ECO:0000313" key="7">
    <source>
        <dbReference type="Proteomes" id="UP000694580"/>
    </source>
</evidence>
<reference evidence="6" key="2">
    <citation type="submission" date="2025-08" db="UniProtKB">
        <authorList>
            <consortium name="Ensembl"/>
        </authorList>
    </citation>
    <scope>IDENTIFICATION</scope>
</reference>
<evidence type="ECO:0000256" key="1">
    <source>
        <dbReference type="ARBA" id="ARBA00023015"/>
    </source>
</evidence>
<feature type="region of interest" description="Disordered" evidence="4">
    <location>
        <begin position="30"/>
        <end position="51"/>
    </location>
</feature>
<accession>A0AAY4CUW7</accession>
<sequence>MHLGKSAAAQHNTKPYQGVRVKDPVKELLRRKRGSNTAGGPSIKTAPPTTVVVPNNTLPSFPHMGGSGFLEVGSPGNTDSAADVGAVYTGWIAQPPPTTLQPMAHWSPTEYLHPDSTDMFVQPVCPSYAVVGASSMLTLAHTPLFTNFGTISSSPSTLPQMDLQEKPLTYIPWAQPLAPLSGPAVQCSPCSPSLPMSMPMVLPEPSPQQLENTRTSLEKLLQEGEEVFEGPLFPQGV</sequence>
<dbReference type="PANTHER" id="PTHR15363">
    <property type="entry name" value="POU DOMAIN CLASS 2-ASSOCIATING FACTOR 1"/>
    <property type="match status" value="1"/>
</dbReference>
<dbReference type="PROSITE" id="PS52003">
    <property type="entry name" value="OCA"/>
    <property type="match status" value="1"/>
</dbReference>
<dbReference type="GO" id="GO:0090575">
    <property type="term" value="C:RNA polymerase II transcription regulator complex"/>
    <property type="evidence" value="ECO:0007669"/>
    <property type="project" value="TreeGrafter"/>
</dbReference>
<dbReference type="GO" id="GO:0045944">
    <property type="term" value="P:positive regulation of transcription by RNA polymerase II"/>
    <property type="evidence" value="ECO:0007669"/>
    <property type="project" value="TreeGrafter"/>
</dbReference>
<dbReference type="GO" id="GO:0003677">
    <property type="term" value="F:DNA binding"/>
    <property type="evidence" value="ECO:0007669"/>
    <property type="project" value="InterPro"/>
</dbReference>
<feature type="domain" description="OCA" evidence="5">
    <location>
        <begin position="13"/>
        <end position="35"/>
    </location>
</feature>
<reference evidence="6 7" key="1">
    <citation type="submission" date="2020-06" db="EMBL/GenBank/DDBJ databases">
        <authorList>
            <consortium name="Wellcome Sanger Institute Data Sharing"/>
        </authorList>
    </citation>
    <scope>NUCLEOTIDE SEQUENCE [LARGE SCALE GENOMIC DNA]</scope>
</reference>
<evidence type="ECO:0000256" key="3">
    <source>
        <dbReference type="ARBA" id="ARBA00023163"/>
    </source>
</evidence>
<dbReference type="GO" id="GO:0070974">
    <property type="term" value="F:POU domain binding"/>
    <property type="evidence" value="ECO:0007669"/>
    <property type="project" value="InterPro"/>
</dbReference>
<dbReference type="InterPro" id="IPR047571">
    <property type="entry name" value="OCA"/>
</dbReference>
<reference evidence="6" key="3">
    <citation type="submission" date="2025-09" db="UniProtKB">
        <authorList>
            <consortium name="Ensembl"/>
        </authorList>
    </citation>
    <scope>IDENTIFICATION</scope>
</reference>
<dbReference type="Pfam" id="PF09310">
    <property type="entry name" value="PD-C2-AF1"/>
    <property type="match status" value="1"/>
</dbReference>
<protein>
    <recommendedName>
        <fullName evidence="5">OCA domain-containing protein</fullName>
    </recommendedName>
</protein>
<keyword evidence="3" id="KW-0804">Transcription</keyword>
<evidence type="ECO:0000259" key="5">
    <source>
        <dbReference type="PROSITE" id="PS52003"/>
    </source>
</evidence>
<keyword evidence="1" id="KW-0805">Transcription regulation</keyword>
<dbReference type="InterPro" id="IPR015389">
    <property type="entry name" value="PD-C2-AF1"/>
</dbReference>
<name>A0AAY4CUW7_9TELE</name>
<dbReference type="GeneID" id="114784582"/>
<organism evidence="6 7">
    <name type="scientific">Denticeps clupeoides</name>
    <name type="common">denticle herring</name>
    <dbReference type="NCBI Taxonomy" id="299321"/>
    <lineage>
        <taxon>Eukaryota</taxon>
        <taxon>Metazoa</taxon>
        <taxon>Chordata</taxon>
        <taxon>Craniata</taxon>
        <taxon>Vertebrata</taxon>
        <taxon>Euteleostomi</taxon>
        <taxon>Actinopterygii</taxon>
        <taxon>Neopterygii</taxon>
        <taxon>Teleostei</taxon>
        <taxon>Clupei</taxon>
        <taxon>Clupeiformes</taxon>
        <taxon>Denticipitoidei</taxon>
        <taxon>Denticipitidae</taxon>
        <taxon>Denticeps</taxon>
    </lineage>
</organism>
<dbReference type="GO" id="GO:0003713">
    <property type="term" value="F:transcription coactivator activity"/>
    <property type="evidence" value="ECO:0007669"/>
    <property type="project" value="TreeGrafter"/>
</dbReference>
<evidence type="ECO:0000313" key="6">
    <source>
        <dbReference type="Ensembl" id="ENSDCDP00010037047.1"/>
    </source>
</evidence>
<proteinExistence type="predicted"/>
<dbReference type="GeneTree" id="ENSGT00940000168466"/>